<feature type="compositionally biased region" description="Basic and acidic residues" evidence="6">
    <location>
        <begin position="869"/>
        <end position="878"/>
    </location>
</feature>
<dbReference type="Proteomes" id="UP000193920">
    <property type="component" value="Unassembled WGS sequence"/>
</dbReference>
<evidence type="ECO:0000256" key="1">
    <source>
        <dbReference type="ARBA" id="ARBA00004141"/>
    </source>
</evidence>
<evidence type="ECO:0000256" key="3">
    <source>
        <dbReference type="ARBA" id="ARBA00022692"/>
    </source>
</evidence>
<comment type="subcellular location">
    <subcellularLocation>
        <location evidence="1">Membrane</location>
        <topology evidence="1">Multi-pass membrane protein</topology>
    </subcellularLocation>
</comment>
<dbReference type="OrthoDB" id="203097at2759"/>
<dbReference type="Gene3D" id="1.20.1530.20">
    <property type="match status" value="1"/>
</dbReference>
<feature type="transmembrane region" description="Helical" evidence="7">
    <location>
        <begin position="439"/>
        <end position="456"/>
    </location>
</feature>
<keyword evidence="9" id="KW-1185">Reference proteome</keyword>
<keyword evidence="4 7" id="KW-1133">Transmembrane helix</keyword>
<feature type="transmembrane region" description="Helical" evidence="7">
    <location>
        <begin position="306"/>
        <end position="329"/>
    </location>
</feature>
<evidence type="ECO:0000256" key="4">
    <source>
        <dbReference type="ARBA" id="ARBA00022989"/>
    </source>
</evidence>
<evidence type="ECO:0000313" key="9">
    <source>
        <dbReference type="Proteomes" id="UP000193920"/>
    </source>
</evidence>
<feature type="region of interest" description="Disordered" evidence="6">
    <location>
        <begin position="610"/>
        <end position="655"/>
    </location>
</feature>
<feature type="transmembrane region" description="Helical" evidence="7">
    <location>
        <begin position="341"/>
        <end position="361"/>
    </location>
</feature>
<dbReference type="GO" id="GO:0016020">
    <property type="term" value="C:membrane"/>
    <property type="evidence" value="ECO:0007669"/>
    <property type="project" value="UniProtKB-SubCell"/>
</dbReference>
<dbReference type="Pfam" id="PF01758">
    <property type="entry name" value="SBF"/>
    <property type="match status" value="1"/>
</dbReference>
<evidence type="ECO:0000313" key="8">
    <source>
        <dbReference type="EMBL" id="ORY49717.1"/>
    </source>
</evidence>
<sequence>MFMTLLLIINCQKPISYEIINKNSNYIKDKYFASINKNILNTINNISFLSNIFLNKFFNYNPLIILLPFFNLPAVKSENVSNDINSVVNTEKDYNNGIIIDKTIIKEDIEYIFYKNAYYSVTSTNNTVTLLENNYNLTQHFTVKTLKDHGNSKLKFIIDTDLEIINESKGILQINTIENNGRLLLDKSLSNSLELRATSSNIGTLNICLILWVVLFMFSMGISFSGTYVLTQIFKLSDYVSLGVIIVAASPGSFIAPVLTYYLGGDRALSVGLCLVAAILGNFTFPFVIWLFCLVMNIRIETYIPIWQTFTLTATQIIPLGMGCLVLHFKPCWASRLQKGCPLWATAIILTSLITSFKNYGQIFIDRWETYSMPIIMGIISYIIGFIIPRTFGLNNQQVRAICFNTGLQNSPLALVVIQVLGTPSCSQMISLVPLHHSLWTVIEGFIVGIAMFFFFPTTVKPIVENSEYLATVGKTKEKKMVSLKENGKDTYPPSPTPTSFSEKIFRKGSINSRSSRSTLTQTHLKLNKTYNKQLSHSETTSPVNKSIGTNNNSLTPTLKVSSIYKQHINNSVNTFNLNINDSSHLMPNSSSSSNKSNSDLDVNKNYINDEKDLSDITNSDNNDNNRNKSSNKSTKESNAINDSPKNRFTNSIRQKKITQMMNKYLPLVFKKQLSNNNLDISSSNPLPSTSIHNDNFNSANVIRKAYCDLSKDNSNSSINSQSKAIINMNSYNEKSPLDSEHASQDVEFKSINSNNNHFNSLKKNKDTNSLENDQIKINESMDSLDFINFTTNDITNYSNHSSIIKTSSKKNFLFQRTDTMLTYETAYSSIFKYDIKEKDIVSNNHNHILSNSHSHNHSHGNNEEDDSFKDCSHEFQK</sequence>
<evidence type="ECO:0000256" key="6">
    <source>
        <dbReference type="SAM" id="MobiDB-lite"/>
    </source>
</evidence>
<evidence type="ECO:0008006" key="10">
    <source>
        <dbReference type="Google" id="ProtNLM"/>
    </source>
</evidence>
<feature type="transmembrane region" description="Helical" evidence="7">
    <location>
        <begin position="209"/>
        <end position="230"/>
    </location>
</feature>
<comment type="similarity">
    <text evidence="2">Belongs to the bile acid:sodium symporter (BASS) (TC 2.A.28) family.</text>
</comment>
<gene>
    <name evidence="8" type="ORF">LY90DRAFT_670872</name>
</gene>
<dbReference type="InterPro" id="IPR002657">
    <property type="entry name" value="BilAc:Na_symport/Acr3"/>
</dbReference>
<feature type="region of interest" description="Disordered" evidence="6">
    <location>
        <begin position="531"/>
        <end position="555"/>
    </location>
</feature>
<feature type="compositionally biased region" description="Low complexity" evidence="6">
    <location>
        <begin position="616"/>
        <end position="639"/>
    </location>
</feature>
<reference evidence="8 9" key="1">
    <citation type="submission" date="2016-08" db="EMBL/GenBank/DDBJ databases">
        <title>A Parts List for Fungal Cellulosomes Revealed by Comparative Genomics.</title>
        <authorList>
            <consortium name="DOE Joint Genome Institute"/>
            <person name="Haitjema C.H."/>
            <person name="Gilmore S.P."/>
            <person name="Henske J.K."/>
            <person name="Solomon K.V."/>
            <person name="De Groot R."/>
            <person name="Kuo A."/>
            <person name="Mondo S.J."/>
            <person name="Salamov A.A."/>
            <person name="Labutti K."/>
            <person name="Zhao Z."/>
            <person name="Chiniquy J."/>
            <person name="Barry K."/>
            <person name="Brewer H.M."/>
            <person name="Purvine S.O."/>
            <person name="Wright A.T."/>
            <person name="Boxma B."/>
            <person name="Van Alen T."/>
            <person name="Hackstein J.H."/>
            <person name="Baker S.E."/>
            <person name="Grigoriev I.V."/>
            <person name="O'Malley M.A."/>
        </authorList>
    </citation>
    <scope>NUCLEOTIDE SEQUENCE [LARGE SCALE GENOMIC DNA]</scope>
    <source>
        <strain evidence="8 9">G1</strain>
    </source>
</reference>
<protein>
    <recommendedName>
        <fullName evidence="10">SBF-domain-containing protein</fullName>
    </recommendedName>
</protein>
<evidence type="ECO:0000256" key="7">
    <source>
        <dbReference type="SAM" id="Phobius"/>
    </source>
</evidence>
<dbReference type="AlphaFoldDB" id="A0A1Y2CRX3"/>
<feature type="transmembrane region" description="Helical" evidence="7">
    <location>
        <begin position="269"/>
        <end position="294"/>
    </location>
</feature>
<dbReference type="PANTHER" id="PTHR10361:SF28">
    <property type="entry name" value="P3 PROTEIN-RELATED"/>
    <property type="match status" value="1"/>
</dbReference>
<feature type="compositionally biased region" description="Polar residues" evidence="6">
    <location>
        <begin position="640"/>
        <end position="655"/>
    </location>
</feature>
<keyword evidence="3 7" id="KW-0812">Transmembrane</keyword>
<evidence type="ECO:0000256" key="5">
    <source>
        <dbReference type="ARBA" id="ARBA00023136"/>
    </source>
</evidence>
<dbReference type="InterPro" id="IPR038770">
    <property type="entry name" value="Na+/solute_symporter_sf"/>
</dbReference>
<proteinExistence type="inferred from homology"/>
<organism evidence="8 9">
    <name type="scientific">Neocallimastix californiae</name>
    <dbReference type="NCBI Taxonomy" id="1754190"/>
    <lineage>
        <taxon>Eukaryota</taxon>
        <taxon>Fungi</taxon>
        <taxon>Fungi incertae sedis</taxon>
        <taxon>Chytridiomycota</taxon>
        <taxon>Chytridiomycota incertae sedis</taxon>
        <taxon>Neocallimastigomycetes</taxon>
        <taxon>Neocallimastigales</taxon>
        <taxon>Neocallimastigaceae</taxon>
        <taxon>Neocallimastix</taxon>
    </lineage>
</organism>
<dbReference type="PANTHER" id="PTHR10361">
    <property type="entry name" value="SODIUM-BILE ACID COTRANSPORTER"/>
    <property type="match status" value="1"/>
</dbReference>
<comment type="caution">
    <text evidence="8">The sequence shown here is derived from an EMBL/GenBank/DDBJ whole genome shotgun (WGS) entry which is preliminary data.</text>
</comment>
<name>A0A1Y2CRX3_9FUNG</name>
<feature type="region of interest" description="Disordered" evidence="6">
    <location>
        <begin position="847"/>
        <end position="878"/>
    </location>
</feature>
<accession>A0A1Y2CRX3</accession>
<keyword evidence="5 7" id="KW-0472">Membrane</keyword>
<evidence type="ECO:0000256" key="2">
    <source>
        <dbReference type="ARBA" id="ARBA00006528"/>
    </source>
</evidence>
<feature type="transmembrane region" description="Helical" evidence="7">
    <location>
        <begin position="242"/>
        <end position="263"/>
    </location>
</feature>
<dbReference type="InterPro" id="IPR004710">
    <property type="entry name" value="Bilac:Na_transpt"/>
</dbReference>
<feature type="transmembrane region" description="Helical" evidence="7">
    <location>
        <begin position="373"/>
        <end position="392"/>
    </location>
</feature>
<dbReference type="EMBL" id="MCOG01000099">
    <property type="protein sequence ID" value="ORY49717.1"/>
    <property type="molecule type" value="Genomic_DNA"/>
</dbReference>